<proteinExistence type="inferred from homology"/>
<sequence length="1173" mass="133453">MESKGRSKVEELLRCERAIQKRWQDERIYEANAPESDEQSRQPKFFATFPFPYMNGFLHLGHAFSLSKCEFAVRYQRLRGRNVLFPFGLHCTGMPIKASADKLKAELDAFGCPPKFPVDLENTQSSPEASIETILKDKAKGKKSKALAKGGSMRYQWSIMESLGFGEQEIVPFSEASHWIDYFPSVTIKHLKSLGVAVDWRRSFITTDRNPYFDSFVRWQFLKLKEAKKIDFGKRYTIFSPKDGQPCLDHDRSSGEGVGGQEYTLIKIQVQQPYSPKHASVFGNKPVYLVAATLRPETMYGQTNCWVGPDVQYVAILVNNDEEIFICTPRAAQNMAFQGFTKKDGRFEVLTRLSGAEMLGWRLKSPMTSYNDVYVLPMLTVKSDKGTGIVTCVPSDSPDDYAALQDLKKKKPLREKFGISDEMVLPFEPIPVIEIPGYGNLAARTACEKANVQSQNDTEALAAIKEQLYLKGFYEGVMVVGEFAGEKVRAVKKEIQKRMIEQGYACIYHEPEKQVISRSGDECVVALCDQWYLNYGDEAWKVETRKALDRLNTYSDSVKHNLSATVDWLHEHACCRSFGLGTRLPWDPQYLIESLSDSTIYMAYYTIAHLLQGGGVDGNALGPLQIRPEEMHPRVWDYVFYGNVDYAELGTGVEKWKLDKLRREFEYWYPVDLRVSGKDLIQNHLAYYMFNHVAIWPDEQTKWPKSIWANGHMLLNNEKMSKSKGNFMTLIDAVQKYSADGMRLALADAGDTIEDANFMESMANAGSLRLFNFLQWVRDVVASSEQPMDGPLNSFAARVFENEINRCIEQCTHLYDVLQFKEVVKIGFFEFQTARDRYREWSVAPLNRDLIIRYIEVQALLLSPICPHLCETVWALLGHKTSIVKAEWPLGGHVDEMLVKQCSYMEDVLHDFRVRQKAVLSAKQKNKTVAEKPTHATVYVCDKYPSWQEAILKSLLELHQTSESLPDNKQLSKVLLANEMLKPHAKKVMPFVAFVKENYAAKGADALRLKIDFDESSLLLENLDYITNTLELEHVEVKHSSAGNEKIREEARPGKPYIVFETKTHVNVTFVNRDLANGLFQLEVPVFSGETVGTVAQRIGKLNKIPKEKGNIRIYRYEDPVVGSRQIPSIENAYSGLVVVPQDSVFTFEDNGCWLTGKNAAKSFAGDELIYRV</sequence>
<evidence type="ECO:0000259" key="12">
    <source>
        <dbReference type="Pfam" id="PF08264"/>
    </source>
</evidence>
<dbReference type="GO" id="GO:0005524">
    <property type="term" value="F:ATP binding"/>
    <property type="evidence" value="ECO:0007669"/>
    <property type="project" value="UniProtKB-KW"/>
</dbReference>
<evidence type="ECO:0000259" key="14">
    <source>
        <dbReference type="Pfam" id="PF22947"/>
    </source>
</evidence>
<feature type="domain" description="Leucine--tRNA ligase RagD-binding" evidence="15">
    <location>
        <begin position="940"/>
        <end position="1011"/>
    </location>
</feature>
<name>A0A5S6QSV5_TRIMR</name>
<protein>
    <recommendedName>
        <fullName evidence="2">leucine--tRNA ligase</fullName>
        <ecNumber evidence="2">6.1.1.4</ecNumber>
    </recommendedName>
    <alternativeName>
        <fullName evidence="8">Leucyl-tRNA synthetase</fullName>
    </alternativeName>
</protein>
<dbReference type="FunFam" id="3.90.740.10:FF:000001">
    <property type="entry name" value="Leucine--tRNA ligase, cytoplasmic"/>
    <property type="match status" value="1"/>
</dbReference>
<feature type="domain" description="Methionyl/Leucyl tRNA synthetase" evidence="13">
    <location>
        <begin position="663"/>
        <end position="761"/>
    </location>
</feature>
<comment type="catalytic activity">
    <reaction evidence="9">
        <text>tRNA(Leu) + L-leucine + ATP = L-leucyl-tRNA(Leu) + AMP + diphosphate</text>
        <dbReference type="Rhea" id="RHEA:11688"/>
        <dbReference type="Rhea" id="RHEA-COMP:9613"/>
        <dbReference type="Rhea" id="RHEA-COMP:9622"/>
        <dbReference type="ChEBI" id="CHEBI:30616"/>
        <dbReference type="ChEBI" id="CHEBI:33019"/>
        <dbReference type="ChEBI" id="CHEBI:57427"/>
        <dbReference type="ChEBI" id="CHEBI:78442"/>
        <dbReference type="ChEBI" id="CHEBI:78494"/>
        <dbReference type="ChEBI" id="CHEBI:456215"/>
        <dbReference type="EC" id="6.1.1.4"/>
    </reaction>
</comment>
<keyword evidence="4 10" id="KW-0547">Nucleotide-binding</keyword>
<feature type="domain" description="Leucine--tRNA ligase ubiquitin-like" evidence="14">
    <location>
        <begin position="1062"/>
        <end position="1173"/>
    </location>
</feature>
<keyword evidence="6 10" id="KW-0648">Protein biosynthesis</keyword>
<dbReference type="WBParaSite" id="TMUE_2000010451.4">
    <property type="protein sequence ID" value="TMUE_2000010451.4"/>
    <property type="gene ID" value="WBGene00293135"/>
</dbReference>
<evidence type="ECO:0000256" key="1">
    <source>
        <dbReference type="ARBA" id="ARBA00005594"/>
    </source>
</evidence>
<dbReference type="AlphaFoldDB" id="A0A5S6QSV5"/>
<comment type="similarity">
    <text evidence="1 10">Belongs to the class-I aminoacyl-tRNA synthetase family.</text>
</comment>
<dbReference type="Pfam" id="PF09334">
    <property type="entry name" value="tRNA-synt_1g"/>
    <property type="match status" value="1"/>
</dbReference>
<dbReference type="InterPro" id="IPR004493">
    <property type="entry name" value="Leu-tRNA-synth_Ia_arc/euk"/>
</dbReference>
<dbReference type="Pfam" id="PF24810">
    <property type="entry name" value="RBD_LARS1"/>
    <property type="match status" value="1"/>
</dbReference>
<dbReference type="NCBIfam" id="NF008957">
    <property type="entry name" value="PRK12300.1"/>
    <property type="match status" value="1"/>
</dbReference>
<keyword evidence="7 10" id="KW-0030">Aminoacyl-tRNA synthetase</keyword>
<feature type="domain" description="Aminoacyl-tRNA synthetase class Ia" evidence="11">
    <location>
        <begin position="19"/>
        <end position="102"/>
    </location>
</feature>
<evidence type="ECO:0000256" key="9">
    <source>
        <dbReference type="ARBA" id="ARBA00047469"/>
    </source>
</evidence>
<dbReference type="WBParaSite" id="TMUE_2000010451.1">
    <property type="protein sequence ID" value="TMUE_2000010451.1"/>
    <property type="gene ID" value="WBGene00293135"/>
</dbReference>
<accession>A0A5S6QSV5</accession>
<evidence type="ECO:0000256" key="3">
    <source>
        <dbReference type="ARBA" id="ARBA00022598"/>
    </source>
</evidence>
<feature type="domain" description="Methionyl/Valyl/Leucyl/Isoleucyl-tRNA synthetase anticodon-binding" evidence="12">
    <location>
        <begin position="798"/>
        <end position="924"/>
    </location>
</feature>
<dbReference type="InterPro" id="IPR015413">
    <property type="entry name" value="Methionyl/Leucyl_tRNA_Synth"/>
</dbReference>
<evidence type="ECO:0000256" key="10">
    <source>
        <dbReference type="RuleBase" id="RU363035"/>
    </source>
</evidence>
<evidence type="ECO:0000259" key="15">
    <source>
        <dbReference type="Pfam" id="PF24810"/>
    </source>
</evidence>
<dbReference type="GO" id="GO:0006429">
    <property type="term" value="P:leucyl-tRNA aminoacylation"/>
    <property type="evidence" value="ECO:0007669"/>
    <property type="project" value="InterPro"/>
</dbReference>
<reference evidence="17" key="3">
    <citation type="submission" date="2019-12" db="UniProtKB">
        <authorList>
            <consortium name="WormBaseParasite"/>
        </authorList>
    </citation>
    <scope>IDENTIFICATION</scope>
</reference>
<evidence type="ECO:0000256" key="8">
    <source>
        <dbReference type="ARBA" id="ARBA00030520"/>
    </source>
</evidence>
<evidence type="ECO:0000256" key="2">
    <source>
        <dbReference type="ARBA" id="ARBA00013164"/>
    </source>
</evidence>
<dbReference type="Proteomes" id="UP000046395">
    <property type="component" value="Unassembled WGS sequence"/>
</dbReference>
<evidence type="ECO:0000256" key="4">
    <source>
        <dbReference type="ARBA" id="ARBA00022741"/>
    </source>
</evidence>
<dbReference type="GO" id="GO:0004823">
    <property type="term" value="F:leucine-tRNA ligase activity"/>
    <property type="evidence" value="ECO:0007669"/>
    <property type="project" value="UniProtKB-EC"/>
</dbReference>
<evidence type="ECO:0000256" key="5">
    <source>
        <dbReference type="ARBA" id="ARBA00022840"/>
    </source>
</evidence>
<organism evidence="16 17">
    <name type="scientific">Trichuris muris</name>
    <name type="common">Mouse whipworm</name>
    <dbReference type="NCBI Taxonomy" id="70415"/>
    <lineage>
        <taxon>Eukaryota</taxon>
        <taxon>Metazoa</taxon>
        <taxon>Ecdysozoa</taxon>
        <taxon>Nematoda</taxon>
        <taxon>Enoplea</taxon>
        <taxon>Dorylaimia</taxon>
        <taxon>Trichinellida</taxon>
        <taxon>Trichuridae</taxon>
        <taxon>Trichuris</taxon>
    </lineage>
</organism>
<keyword evidence="3 10" id="KW-0436">Ligase</keyword>
<reference evidence="16" key="2">
    <citation type="submission" date="2014-03" db="EMBL/GenBank/DDBJ databases">
        <title>The whipworm genome and dual-species transcriptomics of an intimate host-pathogen interaction.</title>
        <authorList>
            <person name="Foth B.J."/>
            <person name="Tsai I.J."/>
            <person name="Reid A.J."/>
            <person name="Bancroft A.J."/>
            <person name="Nichol S."/>
            <person name="Tracey A."/>
            <person name="Holroyd N."/>
            <person name="Cotton J.A."/>
            <person name="Stanley E.J."/>
            <person name="Zarowiecki M."/>
            <person name="Liu J.Z."/>
            <person name="Huckvale T."/>
            <person name="Cooper P.J."/>
            <person name="Grencis R.K."/>
            <person name="Berriman M."/>
        </authorList>
    </citation>
    <scope>NUCLEOTIDE SEQUENCE [LARGE SCALE GENOMIC DNA]</scope>
    <source>
        <strain evidence="16">Edinburgh</strain>
    </source>
</reference>
<evidence type="ECO:0000259" key="11">
    <source>
        <dbReference type="Pfam" id="PF00133"/>
    </source>
</evidence>
<dbReference type="InterPro" id="IPR001412">
    <property type="entry name" value="aa-tRNA-synth_I_CS"/>
</dbReference>
<dbReference type="InterPro" id="IPR014729">
    <property type="entry name" value="Rossmann-like_a/b/a_fold"/>
</dbReference>
<evidence type="ECO:0000259" key="13">
    <source>
        <dbReference type="Pfam" id="PF09334"/>
    </source>
</evidence>
<dbReference type="CDD" id="cd00812">
    <property type="entry name" value="LeuRS_core"/>
    <property type="match status" value="1"/>
</dbReference>
<dbReference type="Gene3D" id="3.90.740.10">
    <property type="entry name" value="Valyl/Leucyl/Isoleucyl-tRNA synthetase, editing domain"/>
    <property type="match status" value="1"/>
</dbReference>
<dbReference type="Gene3D" id="1.10.730.10">
    <property type="entry name" value="Isoleucyl-tRNA Synthetase, Domain 1"/>
    <property type="match status" value="1"/>
</dbReference>
<dbReference type="InterPro" id="IPR009008">
    <property type="entry name" value="Val/Leu/Ile-tRNA-synth_edit"/>
</dbReference>
<dbReference type="SUPFAM" id="SSF47323">
    <property type="entry name" value="Anticodon-binding domain of a subclass of class I aminoacyl-tRNA synthetases"/>
    <property type="match status" value="1"/>
</dbReference>
<dbReference type="PANTHER" id="PTHR45794:SF1">
    <property type="entry name" value="LEUCINE--TRNA LIGASE, CYTOPLASMIC"/>
    <property type="match status" value="1"/>
</dbReference>
<evidence type="ECO:0000256" key="7">
    <source>
        <dbReference type="ARBA" id="ARBA00023146"/>
    </source>
</evidence>
<dbReference type="CDD" id="cd07959">
    <property type="entry name" value="Anticodon_Ia_Leu_AEc"/>
    <property type="match status" value="1"/>
</dbReference>
<keyword evidence="16" id="KW-1185">Reference proteome</keyword>
<dbReference type="InterPro" id="IPR055416">
    <property type="entry name" value="RBD_LARS1"/>
</dbReference>
<dbReference type="Pfam" id="PF00133">
    <property type="entry name" value="tRNA-synt_1"/>
    <property type="match status" value="1"/>
</dbReference>
<dbReference type="WBParaSite" id="TMUE_2000010451.3">
    <property type="protein sequence ID" value="TMUE_2000010451.3"/>
    <property type="gene ID" value="WBGene00293135"/>
</dbReference>
<reference evidence="16" key="1">
    <citation type="submission" date="2013-11" db="EMBL/GenBank/DDBJ databases">
        <authorList>
            <person name="Aslett M."/>
        </authorList>
    </citation>
    <scope>NUCLEOTIDE SEQUENCE [LARGE SCALE GENOMIC DNA]</scope>
    <source>
        <strain evidence="16">Edinburgh</strain>
    </source>
</reference>
<dbReference type="SUPFAM" id="SSF52374">
    <property type="entry name" value="Nucleotidylyl transferase"/>
    <property type="match status" value="1"/>
</dbReference>
<dbReference type="PANTHER" id="PTHR45794">
    <property type="entry name" value="LEUCYL-TRNA SYNTHETASE"/>
    <property type="match status" value="1"/>
</dbReference>
<dbReference type="InterPro" id="IPR054509">
    <property type="entry name" value="LARS1_ULD"/>
</dbReference>
<evidence type="ECO:0000256" key="6">
    <source>
        <dbReference type="ARBA" id="ARBA00022917"/>
    </source>
</evidence>
<dbReference type="SUPFAM" id="SSF50677">
    <property type="entry name" value="ValRS/IleRS/LeuRS editing domain"/>
    <property type="match status" value="1"/>
</dbReference>
<dbReference type="InterPro" id="IPR009080">
    <property type="entry name" value="tRNAsynth_Ia_anticodon-bd"/>
</dbReference>
<keyword evidence="5 10" id="KW-0067">ATP-binding</keyword>
<dbReference type="Gene3D" id="3.40.50.620">
    <property type="entry name" value="HUPs"/>
    <property type="match status" value="1"/>
</dbReference>
<dbReference type="STRING" id="70415.A0A5S6QSV5"/>
<dbReference type="InterPro" id="IPR013155">
    <property type="entry name" value="M/V/L/I-tRNA-synth_anticd-bd"/>
</dbReference>
<dbReference type="GO" id="GO:0002161">
    <property type="term" value="F:aminoacyl-tRNA deacylase activity"/>
    <property type="evidence" value="ECO:0007669"/>
    <property type="project" value="InterPro"/>
</dbReference>
<dbReference type="InterPro" id="IPR002300">
    <property type="entry name" value="aa-tRNA-synth_Ia"/>
</dbReference>
<evidence type="ECO:0000313" key="17">
    <source>
        <dbReference type="WBParaSite" id="TMUE_2000010451.1"/>
    </source>
</evidence>
<dbReference type="WBParaSite" id="TMUE_2000010451.2">
    <property type="protein sequence ID" value="TMUE_2000010451.2"/>
    <property type="gene ID" value="WBGene00293135"/>
</dbReference>
<dbReference type="PROSITE" id="PS00178">
    <property type="entry name" value="AA_TRNA_LIGASE_I"/>
    <property type="match status" value="1"/>
</dbReference>
<evidence type="ECO:0000313" key="16">
    <source>
        <dbReference type="Proteomes" id="UP000046395"/>
    </source>
</evidence>
<dbReference type="Pfam" id="PF08264">
    <property type="entry name" value="Anticodon_1"/>
    <property type="match status" value="1"/>
</dbReference>
<dbReference type="Pfam" id="PF22947">
    <property type="entry name" value="ULD_3"/>
    <property type="match status" value="1"/>
</dbReference>
<dbReference type="NCBIfam" id="TIGR00395">
    <property type="entry name" value="leuS_arch"/>
    <property type="match status" value="1"/>
</dbReference>
<dbReference type="EC" id="6.1.1.4" evidence="2"/>